<dbReference type="AlphaFoldDB" id="A0A0B0MS73"/>
<organism evidence="1 2">
    <name type="scientific">Gossypium arboreum</name>
    <name type="common">Tree cotton</name>
    <name type="synonym">Gossypium nanking</name>
    <dbReference type="NCBI Taxonomy" id="29729"/>
    <lineage>
        <taxon>Eukaryota</taxon>
        <taxon>Viridiplantae</taxon>
        <taxon>Streptophyta</taxon>
        <taxon>Embryophyta</taxon>
        <taxon>Tracheophyta</taxon>
        <taxon>Spermatophyta</taxon>
        <taxon>Magnoliopsida</taxon>
        <taxon>eudicotyledons</taxon>
        <taxon>Gunneridae</taxon>
        <taxon>Pentapetalae</taxon>
        <taxon>rosids</taxon>
        <taxon>malvids</taxon>
        <taxon>Malvales</taxon>
        <taxon>Malvaceae</taxon>
        <taxon>Malvoideae</taxon>
        <taxon>Gossypium</taxon>
    </lineage>
</organism>
<proteinExistence type="predicted"/>
<keyword evidence="2" id="KW-1185">Reference proteome</keyword>
<name>A0A0B0MS73_GOSAR</name>
<evidence type="ECO:0000313" key="2">
    <source>
        <dbReference type="Proteomes" id="UP000032142"/>
    </source>
</evidence>
<sequence length="130" mass="14660">MFHGRVSPSVEIELKLVCSTRSHIRACDWLCGTSQCTPLIGTRPSIRACDLAVLHKSVYPIVLTRPSIWLGTRACGWPCDPSQYVCPIFTRPESQACLEPCEVHGLFTRVYDPCMFEIFVSFQNFCMISV</sequence>
<gene>
    <name evidence="1" type="ORF">F383_28008</name>
</gene>
<evidence type="ECO:0000313" key="1">
    <source>
        <dbReference type="EMBL" id="KHG03222.1"/>
    </source>
</evidence>
<protein>
    <submittedName>
        <fullName evidence="1">Cell adhesion molecule 3</fullName>
    </submittedName>
</protein>
<reference evidence="2" key="1">
    <citation type="submission" date="2014-09" db="EMBL/GenBank/DDBJ databases">
        <authorList>
            <person name="Mudge J."/>
            <person name="Ramaraj T."/>
            <person name="Lindquist I.E."/>
            <person name="Bharti A.K."/>
            <person name="Sundararajan A."/>
            <person name="Cameron C.T."/>
            <person name="Woodward J.E."/>
            <person name="May G.D."/>
            <person name="Brubaker C."/>
            <person name="Broadhvest J."/>
            <person name="Wilkins T.A."/>
        </authorList>
    </citation>
    <scope>NUCLEOTIDE SEQUENCE</scope>
    <source>
        <strain evidence="2">cv. AKA8401</strain>
    </source>
</reference>
<dbReference type="Proteomes" id="UP000032142">
    <property type="component" value="Unassembled WGS sequence"/>
</dbReference>
<dbReference type="EMBL" id="JRRC01335680">
    <property type="protein sequence ID" value="KHG03222.1"/>
    <property type="molecule type" value="Genomic_DNA"/>
</dbReference>
<comment type="caution">
    <text evidence="1">The sequence shown here is derived from an EMBL/GenBank/DDBJ whole genome shotgun (WGS) entry which is preliminary data.</text>
</comment>
<accession>A0A0B0MS73</accession>